<accession>A0A0G0D9H1</accession>
<gene>
    <name evidence="10" type="ORF">UR52_C0001G0060</name>
</gene>
<evidence type="ECO:0000256" key="6">
    <source>
        <dbReference type="ARBA" id="ARBA00022989"/>
    </source>
</evidence>
<feature type="transmembrane region" description="Helical" evidence="8">
    <location>
        <begin position="322"/>
        <end position="344"/>
    </location>
</feature>
<feature type="transmembrane region" description="Helical" evidence="8">
    <location>
        <begin position="269"/>
        <end position="291"/>
    </location>
</feature>
<dbReference type="Pfam" id="PF13231">
    <property type="entry name" value="PMT_2"/>
    <property type="match status" value="1"/>
</dbReference>
<evidence type="ECO:0000256" key="7">
    <source>
        <dbReference type="ARBA" id="ARBA00023136"/>
    </source>
</evidence>
<keyword evidence="7 8" id="KW-0472">Membrane</keyword>
<evidence type="ECO:0000313" key="11">
    <source>
        <dbReference type="Proteomes" id="UP000034176"/>
    </source>
</evidence>
<feature type="transmembrane region" description="Helical" evidence="8">
    <location>
        <begin position="121"/>
        <end position="141"/>
    </location>
</feature>
<keyword evidence="3 10" id="KW-0328">Glycosyltransferase</keyword>
<dbReference type="PANTHER" id="PTHR33908">
    <property type="entry name" value="MANNOSYLTRANSFERASE YKCB-RELATED"/>
    <property type="match status" value="1"/>
</dbReference>
<comment type="subcellular location">
    <subcellularLocation>
        <location evidence="1">Cell membrane</location>
        <topology evidence="1">Multi-pass membrane protein</topology>
    </subcellularLocation>
</comment>
<keyword evidence="5 8" id="KW-0812">Transmembrane</keyword>
<dbReference type="GO" id="GO:0016763">
    <property type="term" value="F:pentosyltransferase activity"/>
    <property type="evidence" value="ECO:0007669"/>
    <property type="project" value="TreeGrafter"/>
</dbReference>
<feature type="transmembrane region" description="Helical" evidence="8">
    <location>
        <begin position="5"/>
        <end position="24"/>
    </location>
</feature>
<reference evidence="10 11" key="1">
    <citation type="journal article" date="2015" name="Nature">
        <title>rRNA introns, odd ribosomes, and small enigmatic genomes across a large radiation of phyla.</title>
        <authorList>
            <person name="Brown C.T."/>
            <person name="Hug L.A."/>
            <person name="Thomas B.C."/>
            <person name="Sharon I."/>
            <person name="Castelle C.J."/>
            <person name="Singh A."/>
            <person name="Wilkins M.J."/>
            <person name="Williams K.H."/>
            <person name="Banfield J.F."/>
        </authorList>
    </citation>
    <scope>NUCLEOTIDE SEQUENCE [LARGE SCALE GENOMIC DNA]</scope>
</reference>
<organism evidence="10 11">
    <name type="scientific">Candidatus Gottesmanbacteria bacterium GW2011_GWA1_34_13</name>
    <dbReference type="NCBI Taxonomy" id="1618434"/>
    <lineage>
        <taxon>Bacteria</taxon>
        <taxon>Candidatus Gottesmaniibacteriota</taxon>
    </lineage>
</organism>
<feature type="transmembrane region" description="Helical" evidence="8">
    <location>
        <begin position="215"/>
        <end position="240"/>
    </location>
</feature>
<feature type="transmembrane region" description="Helical" evidence="8">
    <location>
        <begin position="298"/>
        <end position="316"/>
    </location>
</feature>
<dbReference type="GO" id="GO:0009103">
    <property type="term" value="P:lipopolysaccharide biosynthetic process"/>
    <property type="evidence" value="ECO:0007669"/>
    <property type="project" value="UniProtKB-ARBA"/>
</dbReference>
<dbReference type="InterPro" id="IPR038731">
    <property type="entry name" value="RgtA/B/C-like"/>
</dbReference>
<proteinExistence type="predicted"/>
<feature type="transmembrane region" description="Helical" evidence="8">
    <location>
        <begin position="174"/>
        <end position="203"/>
    </location>
</feature>
<comment type="caution">
    <text evidence="10">The sequence shown here is derived from an EMBL/GenBank/DDBJ whole genome shotgun (WGS) entry which is preliminary data.</text>
</comment>
<feature type="transmembrane region" description="Helical" evidence="8">
    <location>
        <begin position="68"/>
        <end position="88"/>
    </location>
</feature>
<name>A0A0G0D9H1_9BACT</name>
<evidence type="ECO:0000256" key="3">
    <source>
        <dbReference type="ARBA" id="ARBA00022676"/>
    </source>
</evidence>
<evidence type="ECO:0000259" key="9">
    <source>
        <dbReference type="Pfam" id="PF13231"/>
    </source>
</evidence>
<dbReference type="STRING" id="1618434.UR52_C0001G0060"/>
<dbReference type="PANTHER" id="PTHR33908:SF11">
    <property type="entry name" value="MEMBRANE PROTEIN"/>
    <property type="match status" value="1"/>
</dbReference>
<protein>
    <submittedName>
        <fullName evidence="10">Dolichyl-phosphate-mannose-protein mannosyltransferase</fullName>
    </submittedName>
</protein>
<keyword evidence="2" id="KW-1003">Cell membrane</keyword>
<dbReference type="EMBL" id="LBPN01000001">
    <property type="protein sequence ID" value="KKP59980.1"/>
    <property type="molecule type" value="Genomic_DNA"/>
</dbReference>
<evidence type="ECO:0000256" key="5">
    <source>
        <dbReference type="ARBA" id="ARBA00022692"/>
    </source>
</evidence>
<evidence type="ECO:0000256" key="1">
    <source>
        <dbReference type="ARBA" id="ARBA00004651"/>
    </source>
</evidence>
<keyword evidence="4 10" id="KW-0808">Transferase</keyword>
<feature type="transmembrane region" description="Helical" evidence="8">
    <location>
        <begin position="150"/>
        <end position="168"/>
    </location>
</feature>
<evidence type="ECO:0000313" key="10">
    <source>
        <dbReference type="EMBL" id="KKP59980.1"/>
    </source>
</evidence>
<dbReference type="GO" id="GO:0005886">
    <property type="term" value="C:plasma membrane"/>
    <property type="evidence" value="ECO:0007669"/>
    <property type="project" value="UniProtKB-SubCell"/>
</dbReference>
<evidence type="ECO:0000256" key="8">
    <source>
        <dbReference type="SAM" id="Phobius"/>
    </source>
</evidence>
<keyword evidence="6 8" id="KW-1133">Transmembrane helix</keyword>
<dbReference type="Proteomes" id="UP000034176">
    <property type="component" value="Unassembled WGS sequence"/>
</dbReference>
<dbReference type="AlphaFoldDB" id="A0A0G0D9H1"/>
<feature type="transmembrane region" description="Helical" evidence="8">
    <location>
        <begin position="356"/>
        <end position="375"/>
    </location>
</feature>
<feature type="domain" description="Glycosyltransferase RgtA/B/C/D-like" evidence="9">
    <location>
        <begin position="75"/>
        <end position="221"/>
    </location>
</feature>
<evidence type="ECO:0000256" key="4">
    <source>
        <dbReference type="ARBA" id="ARBA00022679"/>
    </source>
</evidence>
<evidence type="ECO:0000256" key="2">
    <source>
        <dbReference type="ARBA" id="ARBA00022475"/>
    </source>
</evidence>
<dbReference type="InterPro" id="IPR050297">
    <property type="entry name" value="LipidA_mod_glycosyltrf_83"/>
</dbReference>
<feature type="transmembrane region" description="Helical" evidence="8">
    <location>
        <begin position="95"/>
        <end position="115"/>
    </location>
</feature>
<sequence length="492" mass="57756">MNRSLLFKLLPLVIICIGLFPRLYKINLPLLDAKPHREIHTAEVTRNLYLDNFNVLYTKTKLWADEPGYYLCEFPIYNVLAAIPYVIFGTINEVWGKLISVFSSIGLAIFFFLLIRKYFNNTVAVWALIFAYLISPQEIILSRSYQPDQFGLFLGMGSLYFFSCWISYRKISDYFYSIILFMLTLLVKVQFFHFGVPMIYLAYEKFGKNFVKNKFIILYCISGIPILLWLTHIKSVYLLYPNLQSAFVLNANYWIALDKIFNLNWYINIFYDFIEQVITLPVFMLALTAFFIKTKVKFNFIFSWLFGLLIFVFLFSRNINYWYYQVPILFPLTVLAGITVDYLSTYLKNTIKLRKFYTIVIIITLMIFTGKPYLLRTYASSLNHKYVLETANNVKNIAKSNSKIITSSYNNASLTYYSLRPDMWGATFDINEPSCTNSCAIDKFENLIKWGASLYVVSDESEFLQNPEFLNYLKNKYKTIISNSKFVIFELK</sequence>